<keyword evidence="2" id="KW-1185">Reference proteome</keyword>
<dbReference type="GO" id="GO:0005524">
    <property type="term" value="F:ATP binding"/>
    <property type="evidence" value="ECO:0007669"/>
    <property type="project" value="UniProtKB-KW"/>
</dbReference>
<keyword evidence="1" id="KW-0067">ATP-binding</keyword>
<accession>A0A7W6JAA7</accession>
<organism evidence="1 2">
    <name type="scientific">Brevundimonas lenta</name>
    <dbReference type="NCBI Taxonomy" id="424796"/>
    <lineage>
        <taxon>Bacteria</taxon>
        <taxon>Pseudomonadati</taxon>
        <taxon>Pseudomonadota</taxon>
        <taxon>Alphaproteobacteria</taxon>
        <taxon>Caulobacterales</taxon>
        <taxon>Caulobacteraceae</taxon>
        <taxon>Brevundimonas</taxon>
    </lineage>
</organism>
<dbReference type="RefSeq" id="WP_183202036.1">
    <property type="nucleotide sequence ID" value="NZ_BAAAER010000002.1"/>
</dbReference>
<comment type="caution">
    <text evidence="1">The sequence shown here is derived from an EMBL/GenBank/DDBJ whole genome shotgun (WGS) entry which is preliminary data.</text>
</comment>
<dbReference type="Proteomes" id="UP000529946">
    <property type="component" value="Unassembled WGS sequence"/>
</dbReference>
<dbReference type="EMBL" id="JACIDM010000001">
    <property type="protein sequence ID" value="MBB4081414.1"/>
    <property type="molecule type" value="Genomic_DNA"/>
</dbReference>
<keyword evidence="1" id="KW-0547">Nucleotide-binding</keyword>
<gene>
    <name evidence="1" type="ORF">GGR12_000253</name>
</gene>
<sequence length="1525" mass="170799">MAGFDYQIAQTLHRIIRSEALGEGFVLMEALSDIVESDGGGLIVSQIKRTLSSGAVIKALEELWSIDALTRKEAPEILDLVRFQVQGARSELSNIAGTIKRWTPAGAFNAAELTAFKGRLTTSVSAAPRLEAIRLLIEEFSDSSAQSTVDEFSGRLLRAENPALVAAAVDDFRLHLSGLRATAAQRKRDFRIWGADDRAPVVVELEPNLREAVRIGERLGIPDLVAGRLARRRVYAQVHQAAEAWLSDIPPATEKLPCFWVGGRSGAGKSAALLHLLASLHHENPERVILWLGSRPERLSEAVARFRDTALAGRQIIVALDDPLAPSRQDAFAEAAQNASEEWSRISGQATTEPLLPPVIVACGPSEQREYGEENLFAELDIHPFDLPKESVADLKELADWYESRTGRAAPNLEGDVLLVQRFFEWNRGEIPDFAKRFRERLQGMSRPNQSVTAFEVVARVLAFGRLYTDYPVIALEAARAADDDLARDLDQLASADDHLSFQDEEGGVRLTHPHLADAIYRQWFGRRTDRHHRKRHLADGLRGALGRHDLAPEIRTAPLWAIARLVRTRFGSRGVEADLRERADLIRSELVELLPEIYAEIVRDVEPLTDLPIWAILDSDLALGLSPAPSRILIETLATTAVPGRGLRLTCHTLLKYGQPTGGIEPLDAVVDLLDRLAEWRSDGRPWVEWSFVAIDAIRNGGGPELVDPLLRMIDASPEWRGLRRCVLAMIRRGSRLDGELLASAWMVATEPLTWDWGAVLLALAEGPFTEEQRTVHGAHAYRFLVANPQSRDWAAVWKFLHELIPEDRERLVSLGLAWLGVVPGAVPAVDSGTLGFDRMLGLLLGRATSEVKSRLTELALQWLEAAVDADDGWSFIWTGLWEHGELPETQRVDLEANAIRRLEADPEHFGWSFVWNLLVARPGAAAPEQILRLGRTWLDRASARHSGWPFVWETLLKQAATEEVRQDLAEAGMAWLRAGTEQNGWGTVAGVLFNAFPSMREPLTAMMVAWLEDARPSHPGWASVAKLALPLLRDDVDAPRLGIKMWLWLRTHSEDAGWLPMLKAASRVLTPTQRDGLLTDAARRMQSRGARFRPQIVRAVVKMLPDASLKTPLLQSTSAWLPDSFAHQDWTIAWQLVNRADPPLRSAEDMLDLATRWGASHEEPPTTWGFIWPSWRYCLIQAGRRREVAELTPRTLEWLVKVHLSHPRWDANWYVVKIDRPELGLDPELLAAESAWLSQAAPELDAWSKVFITHRTKDRRWSGSEAISRNLDWWMRTAPRSHRNWGSVFGAALEKYGPLPDLLEDGLAWLDENALAEGWPVVWKFLAHHAPRKSEFSASLVERAERWLSPAKAGHDDLPVILGAIARHRPSGRLTADETGMLIDRFNTERKPERALKLWKLIRRSGAKDIRTRYAADALCRLLRSTALDGDDFSGLWADTLSVDLGTDLRKEVGALGLRWLSHDSSPEGWPWVFRDTWRGWPDLRGALKPLGHTWLKAHGRSSKAAHVVQARLFSGRDRRAKK</sequence>
<reference evidence="1 2" key="1">
    <citation type="submission" date="2020-08" db="EMBL/GenBank/DDBJ databases">
        <title>Genomic Encyclopedia of Type Strains, Phase IV (KMG-IV): sequencing the most valuable type-strain genomes for metagenomic binning, comparative biology and taxonomic classification.</title>
        <authorList>
            <person name="Goeker M."/>
        </authorList>
    </citation>
    <scope>NUCLEOTIDE SEQUENCE [LARGE SCALE GENOMIC DNA]</scope>
    <source>
        <strain evidence="1 2">DSM 23960</strain>
    </source>
</reference>
<evidence type="ECO:0000313" key="2">
    <source>
        <dbReference type="Proteomes" id="UP000529946"/>
    </source>
</evidence>
<evidence type="ECO:0000313" key="1">
    <source>
        <dbReference type="EMBL" id="MBB4081414.1"/>
    </source>
</evidence>
<name>A0A7W6JAA7_9CAUL</name>
<proteinExistence type="predicted"/>
<protein>
    <submittedName>
        <fullName evidence="1">Energy-coupling factor transporter ATP-binding protein EcfA2</fullName>
    </submittedName>
</protein>